<dbReference type="Pfam" id="PF13406">
    <property type="entry name" value="SLT_2"/>
    <property type="match status" value="1"/>
</dbReference>
<feature type="transmembrane region" description="Helical" evidence="1">
    <location>
        <begin position="12"/>
        <end position="34"/>
    </location>
</feature>
<dbReference type="SUPFAM" id="SSF53955">
    <property type="entry name" value="Lysozyme-like"/>
    <property type="match status" value="1"/>
</dbReference>
<sequence>MSARIGRVSGCGCAVVVSAILAVVLVVAVAAWMVSATGPGVKSRQLQPVPYEVPPAQPAPVALIDVHAPGRTADALDEWAQPLADESRIPAQALRAYGNAELIAKEAWPACHLRWSTLAGIGYVETRHGTYNGNWFKPSRLQEDGTPDPAIVGIALNGTNGTANIADSDGGRIDGDSTYDRAVGPMQFIPQSWQRFGSDANGDGVADPHQIDDAAMGAAALLCAGGRDLSTSEGWTAAIMSYNASDAYVRSVGMAANSYAVPQPATS</sequence>
<accession>A0A1L7D3X6</accession>
<evidence type="ECO:0000259" key="2">
    <source>
        <dbReference type="Pfam" id="PF13406"/>
    </source>
</evidence>
<dbReference type="InterPro" id="IPR023346">
    <property type="entry name" value="Lysozyme-like_dom_sf"/>
</dbReference>
<protein>
    <recommendedName>
        <fullName evidence="2">Transglycosylase SLT domain-containing protein</fullName>
    </recommendedName>
</protein>
<evidence type="ECO:0000313" key="3">
    <source>
        <dbReference type="EMBL" id="APT92866.1"/>
    </source>
</evidence>
<dbReference type="InterPro" id="IPR031304">
    <property type="entry name" value="SLT_2"/>
</dbReference>
<feature type="domain" description="Transglycosylase SLT" evidence="2">
    <location>
        <begin position="179"/>
        <end position="223"/>
    </location>
</feature>
<reference evidence="3 4" key="1">
    <citation type="submission" date="2014-08" db="EMBL/GenBank/DDBJ databases">
        <title>Complete genome sequence of Corynebacterium phocae M408/89/1(T)(=DSM 44612(T)), isolated from the common seal (Phoca vitulina).</title>
        <authorList>
            <person name="Ruckert C."/>
            <person name="Albersmeier A."/>
            <person name="Winkler A."/>
            <person name="Kalinowski J."/>
        </authorList>
    </citation>
    <scope>NUCLEOTIDE SEQUENCE [LARGE SCALE GENOMIC DNA]</scope>
    <source>
        <strain evidence="3 4">M408/89/1</strain>
    </source>
</reference>
<dbReference type="GO" id="GO:0008933">
    <property type="term" value="F:peptidoglycan lytic transglycosylase activity"/>
    <property type="evidence" value="ECO:0007669"/>
    <property type="project" value="TreeGrafter"/>
</dbReference>
<dbReference type="CDD" id="cd13399">
    <property type="entry name" value="Slt35-like"/>
    <property type="match status" value="1"/>
</dbReference>
<evidence type="ECO:0000256" key="1">
    <source>
        <dbReference type="SAM" id="Phobius"/>
    </source>
</evidence>
<dbReference type="GO" id="GO:0009253">
    <property type="term" value="P:peptidoglycan catabolic process"/>
    <property type="evidence" value="ECO:0007669"/>
    <property type="project" value="TreeGrafter"/>
</dbReference>
<evidence type="ECO:0000313" key="4">
    <source>
        <dbReference type="Proteomes" id="UP000185491"/>
    </source>
</evidence>
<dbReference type="RefSeq" id="WP_075734805.1">
    <property type="nucleotide sequence ID" value="NZ_CP009249.1"/>
</dbReference>
<dbReference type="PANTHER" id="PTHR30163">
    <property type="entry name" value="MEMBRANE-BOUND LYTIC MUREIN TRANSGLYCOSYLASE B"/>
    <property type="match status" value="1"/>
</dbReference>
<name>A0A1L7D3X6_9CORY</name>
<gene>
    <name evidence="3" type="ORF">CPHO_08180</name>
</gene>
<dbReference type="PANTHER" id="PTHR30163:SF8">
    <property type="entry name" value="LYTIC MUREIN TRANSGLYCOSYLASE"/>
    <property type="match status" value="1"/>
</dbReference>
<dbReference type="Gene3D" id="1.10.530.10">
    <property type="match status" value="1"/>
</dbReference>
<keyword evidence="1" id="KW-1133">Transmembrane helix</keyword>
<keyword evidence="4" id="KW-1185">Reference proteome</keyword>
<dbReference type="KEGG" id="cpho:CPHO_08180"/>
<dbReference type="AlphaFoldDB" id="A0A1L7D3X6"/>
<organism evidence="3 4">
    <name type="scientific">Corynebacterium phocae</name>
    <dbReference type="NCBI Taxonomy" id="161895"/>
    <lineage>
        <taxon>Bacteria</taxon>
        <taxon>Bacillati</taxon>
        <taxon>Actinomycetota</taxon>
        <taxon>Actinomycetes</taxon>
        <taxon>Mycobacteriales</taxon>
        <taxon>Corynebacteriaceae</taxon>
        <taxon>Corynebacterium</taxon>
    </lineage>
</organism>
<dbReference type="InterPro" id="IPR043426">
    <property type="entry name" value="MltB-like"/>
</dbReference>
<keyword evidence="1" id="KW-0812">Transmembrane</keyword>
<dbReference type="EMBL" id="CP009249">
    <property type="protein sequence ID" value="APT92866.1"/>
    <property type="molecule type" value="Genomic_DNA"/>
</dbReference>
<proteinExistence type="predicted"/>
<dbReference type="Proteomes" id="UP000185491">
    <property type="component" value="Chromosome"/>
</dbReference>
<keyword evidence="1" id="KW-0472">Membrane</keyword>
<dbReference type="STRING" id="161895.CPHO_08180"/>